<dbReference type="Pfam" id="PF03235">
    <property type="entry name" value="GmrSD_N"/>
    <property type="match status" value="1"/>
</dbReference>
<feature type="domain" description="GmrSD restriction endonucleases N-terminal" evidence="1">
    <location>
        <begin position="14"/>
        <end position="179"/>
    </location>
</feature>
<evidence type="ECO:0000259" key="1">
    <source>
        <dbReference type="Pfam" id="PF03235"/>
    </source>
</evidence>
<proteinExistence type="predicted"/>
<sequence>METTTISWPVSQFKTLYESEKINLDYPIQRPPGQWKQKEAEGFINSLADDYPVPALYSTFHDAKKKSDGTYFKRDQGAVKVYDVIDGLQRLTTIFSYLDNKWATSEQMDEEDAWVSINDEDYNIEGKYFKDLDPVVQGKIKSRMLTLYRVEGTEREILRLFYKLNSGMGLTNQQKYKAKMGVKWAHIFAELRNHPAMRDVFHFSEGQLKKSNNELALIQSMMLLDDTYELKDFSSKEIGIYSYTFNKDIENKEKIVGILKSTLDYINSAEIKKAKHILNKTHFPIVIHTAQLFLKDHIKSSHFAKWIEEFSKSLKGKGDIPTAYKDYMKGGSTKKTNILGKISEMERHCKEFINKEQILA</sequence>
<evidence type="ECO:0000313" key="2">
    <source>
        <dbReference type="EMBL" id="APB62407.1"/>
    </source>
</evidence>
<gene>
    <name evidence="2" type="ORF">pBS72_1380</name>
</gene>
<reference evidence="2" key="2">
    <citation type="journal article" date="2003" name="Plasmid">
        <title>Bacillus subtilis soil isolates: plasmid replicon analysis and construction of a new theta-replicating vector.</title>
        <authorList>
            <person name="Titok M.A."/>
            <person name="Chapuis J."/>
            <person name="Selezneva Y.V."/>
            <person name="Lagodich A.V."/>
            <person name="Prokulevich V.A."/>
            <person name="Ehrlich S.D."/>
            <person name="Janniere L."/>
        </authorList>
    </citation>
    <scope>NUCLEOTIDE SEQUENCE</scope>
    <source>
        <strain evidence="2">72</strain>
        <plasmid evidence="2">pBS72</plasmid>
    </source>
</reference>
<dbReference type="PANTHER" id="PTHR39639">
    <property type="entry name" value="CHROMOSOME 16, WHOLE GENOME SHOTGUN SEQUENCE"/>
    <property type="match status" value="1"/>
</dbReference>
<keyword evidence="2" id="KW-0614">Plasmid</keyword>
<reference evidence="2" key="4">
    <citation type="journal article" date="2006" name="Microbiology">
        <title>The replicative polymerases PolC and DnaE are required for theta replication of the Bacillus subtilis plasmid pBS72.</title>
        <authorList>
            <person name="Titok M."/>
            <person name="Suski C."/>
            <person name="Dalmais B."/>
            <person name="Ehrlich S.D."/>
            <person name="Janniere L."/>
        </authorList>
    </citation>
    <scope>NUCLEOTIDE SEQUENCE</scope>
    <source>
        <strain evidence="2">72</strain>
        <plasmid evidence="2">pBS72</plasmid>
    </source>
</reference>
<reference evidence="2" key="5">
    <citation type="submission" date="2016-08" db="EMBL/GenBank/DDBJ databases">
        <authorList>
            <person name="Satsunkevich N.E."/>
            <person name="Valentovich L.N."/>
            <person name="Kolomiets E.I."/>
            <person name="Titok M.A."/>
        </authorList>
    </citation>
    <scope>NUCLEOTIDE SEQUENCE</scope>
    <source>
        <strain evidence="2">72</strain>
        <plasmid evidence="2">pBS72</plasmid>
    </source>
</reference>
<protein>
    <recommendedName>
        <fullName evidence="1">GmrSD restriction endonucleases N-terminal domain-containing protein</fullName>
    </recommendedName>
</protein>
<dbReference type="RefSeq" id="WP_172688876.1">
    <property type="nucleotide sequence ID" value="NZ_KX711616.1"/>
</dbReference>
<geneLocation type="plasmid" evidence="2">
    <name>pBS72</name>
</geneLocation>
<reference evidence="2" key="1">
    <citation type="journal article" date="2002" name="Mikrobiologiia">
        <title>Soil strain of Bacillus subtilis harboring a large plasmid that mediates high-frequency conjugal mobilization.</title>
        <authorList>
            <person name="Lotareva O.V."/>
            <person name="Poluektova E.U."/>
            <person name="Titok M.A."/>
            <person name="Prozorov A.A."/>
        </authorList>
    </citation>
    <scope>NUCLEOTIDE SEQUENCE</scope>
    <source>
        <strain evidence="2">72</strain>
        <plasmid evidence="2">pBS72</plasmid>
    </source>
</reference>
<dbReference type="AlphaFoldDB" id="A0A1J0AKZ4"/>
<dbReference type="InterPro" id="IPR004919">
    <property type="entry name" value="GmrSD_N"/>
</dbReference>
<name>A0A1J0AKZ4_BACIU</name>
<accession>A0A1J0AKZ4</accession>
<organism evidence="2">
    <name type="scientific">Bacillus subtilis</name>
    <dbReference type="NCBI Taxonomy" id="1423"/>
    <lineage>
        <taxon>Bacteria</taxon>
        <taxon>Bacillati</taxon>
        <taxon>Bacillota</taxon>
        <taxon>Bacilli</taxon>
        <taxon>Bacillales</taxon>
        <taxon>Bacillaceae</taxon>
        <taxon>Bacillus</taxon>
    </lineage>
</organism>
<dbReference type="PANTHER" id="PTHR39639:SF1">
    <property type="entry name" value="DUF262 DOMAIN-CONTAINING PROTEIN"/>
    <property type="match status" value="1"/>
</dbReference>
<dbReference type="EMBL" id="KX711616">
    <property type="protein sequence ID" value="APB62407.1"/>
    <property type="molecule type" value="Genomic_DNA"/>
</dbReference>
<reference evidence="2" key="3">
    <citation type="journal article" date="2004" name="Mol. Biol. (Mosk.)">
        <title>The replication system of plasmids from Bacillus subtilis environmental isolates.</title>
        <authorList>
            <person name="Lagodich A.V."/>
            <person name="Shtaniuk Iu.V."/>
            <person name="Prozorov A.A."/>
            <person name="Titok M.A."/>
        </authorList>
    </citation>
    <scope>NUCLEOTIDE SEQUENCE</scope>
    <source>
        <strain evidence="2">72</strain>
        <plasmid evidence="2">pBS72</plasmid>
    </source>
</reference>